<evidence type="ECO:0000313" key="2">
    <source>
        <dbReference type="Proteomes" id="UP000016600"/>
    </source>
</evidence>
<dbReference type="PANTHER" id="PTHR37833">
    <property type="entry name" value="LIPOPROTEIN-RELATED"/>
    <property type="match status" value="1"/>
</dbReference>
<proteinExistence type="predicted"/>
<dbReference type="PANTHER" id="PTHR37833:SF1">
    <property type="entry name" value="SIGNAL PEPTIDE PROTEIN"/>
    <property type="match status" value="1"/>
</dbReference>
<dbReference type="AlphaFoldDB" id="U2MQW9"/>
<dbReference type="EMBL" id="AWET01000024">
    <property type="protein sequence ID" value="ERK01659.1"/>
    <property type="molecule type" value="Genomic_DNA"/>
</dbReference>
<dbReference type="Proteomes" id="UP000016600">
    <property type="component" value="Unassembled WGS sequence"/>
</dbReference>
<dbReference type="Gene3D" id="2.60.40.10">
    <property type="entry name" value="Immunoglobulins"/>
    <property type="match status" value="1"/>
</dbReference>
<dbReference type="PROSITE" id="PS51257">
    <property type="entry name" value="PROKAR_LIPOPROTEIN"/>
    <property type="match status" value="1"/>
</dbReference>
<dbReference type="RefSeq" id="WP_021583789.1">
    <property type="nucleotide sequence ID" value="NZ_AWET01000024.1"/>
</dbReference>
<organism evidence="1 2">
    <name type="scientific">Hoylesella pleuritidis F0068</name>
    <dbReference type="NCBI Taxonomy" id="1081904"/>
    <lineage>
        <taxon>Bacteria</taxon>
        <taxon>Pseudomonadati</taxon>
        <taxon>Bacteroidota</taxon>
        <taxon>Bacteroidia</taxon>
        <taxon>Bacteroidales</taxon>
        <taxon>Prevotellaceae</taxon>
        <taxon>Hoylesella</taxon>
    </lineage>
</organism>
<dbReference type="Pfam" id="PF07610">
    <property type="entry name" value="DUF1573"/>
    <property type="match status" value="1"/>
</dbReference>
<evidence type="ECO:0000313" key="1">
    <source>
        <dbReference type="EMBL" id="ERK01659.1"/>
    </source>
</evidence>
<sequence>MKQIYCAILLLLILSGCKQRLKPVSTPSVQTTIRFENTDHDFGQYAERESKRCSFVFSNTGRKPLFISSVETDCGCTTVVFPKHPVAPNEKDSLVVTYDGNGFIPGAYRKWITVQTNGADSAVMLTIYGRYAPND</sequence>
<reference evidence="1 2" key="1">
    <citation type="submission" date="2013-08" db="EMBL/GenBank/DDBJ databases">
        <authorList>
            <person name="Durkin A.S."/>
            <person name="Haft D.R."/>
            <person name="McCorrison J."/>
            <person name="Torralba M."/>
            <person name="Gillis M."/>
            <person name="Haft D.H."/>
            <person name="Methe B."/>
            <person name="Sutton G."/>
            <person name="Nelson K.E."/>
        </authorList>
    </citation>
    <scope>NUCLEOTIDE SEQUENCE [LARGE SCALE GENOMIC DNA]</scope>
    <source>
        <strain evidence="1 2">F0068</strain>
    </source>
</reference>
<keyword evidence="2" id="KW-1185">Reference proteome</keyword>
<comment type="caution">
    <text evidence="1">The sequence shown here is derived from an EMBL/GenBank/DDBJ whole genome shotgun (WGS) entry which is preliminary data.</text>
</comment>
<dbReference type="PATRIC" id="fig|1081904.3.peg.1189"/>
<dbReference type="InterPro" id="IPR011467">
    <property type="entry name" value="DUF1573"/>
</dbReference>
<gene>
    <name evidence="1" type="ORF">HMPREF1218_1532</name>
</gene>
<accession>U2MQW9</accession>
<dbReference type="InterPro" id="IPR013783">
    <property type="entry name" value="Ig-like_fold"/>
</dbReference>
<name>U2MQW9_9BACT</name>
<protein>
    <submittedName>
        <fullName evidence="1">PF07610 family protein</fullName>
    </submittedName>
</protein>